<dbReference type="RefSeq" id="WP_161745088.1">
    <property type="nucleotide sequence ID" value="NZ_JAAAMV010000020.1"/>
</dbReference>
<name>A0ABW9XUC9_9BACL</name>
<feature type="transmembrane region" description="Helical" evidence="7">
    <location>
        <begin position="207"/>
        <end position="232"/>
    </location>
</feature>
<evidence type="ECO:0000256" key="4">
    <source>
        <dbReference type="ARBA" id="ARBA00022692"/>
    </source>
</evidence>
<proteinExistence type="inferred from homology"/>
<keyword evidence="3" id="KW-1003">Cell membrane</keyword>
<evidence type="ECO:0000313" key="10">
    <source>
        <dbReference type="EMBL" id="NBD26281.1"/>
    </source>
</evidence>
<sequence>MNAHADAQVSGGRPAEKKRAVKKEYSSNSLTGWANGLLVAVFMLLSLACLYPVLLVIAVSLTDEQAIVTHGYNIIPREFSVYAYRYLFEDATQIFRGYGVSILVTVIGTIGSLLLTSLLAFPLSRRDMPYRNVIAFAVFFTMLFSGGLVPWYLVYNAAGLNNTLLALIVPHLVMPFNVIIMRTFFANTIPVSLIESAKIDGAGEFRIFARIVLPLSLPVMASIGLFQTLAYWNDWFTSSVFISDNHLVSLQYLMYKTIYNIQYLSSGLVDASVAGTASAAIPTETVRMAMAIVGIGPIVFVYPFLQKYFVKGLTVGAVKG</sequence>
<evidence type="ECO:0000256" key="2">
    <source>
        <dbReference type="ARBA" id="ARBA00022448"/>
    </source>
</evidence>
<accession>A0ABW9XUC9</accession>
<feature type="transmembrane region" description="Helical" evidence="7">
    <location>
        <begin position="288"/>
        <end position="305"/>
    </location>
</feature>
<reference evidence="10 11" key="1">
    <citation type="submission" date="2020-01" db="EMBL/GenBank/DDBJ databases">
        <title>Paenibacillus soybeanensis sp. nov. isolated from the nodules of soybean (Glycine max(L.) Merr).</title>
        <authorList>
            <person name="Wang H."/>
        </authorList>
    </citation>
    <scope>NUCLEOTIDE SEQUENCE [LARGE SCALE GENOMIC DNA]</scope>
    <source>
        <strain evidence="10 11">T1</strain>
    </source>
</reference>
<protein>
    <submittedName>
        <fullName evidence="10">ABC transporter permease subunit</fullName>
    </submittedName>
</protein>
<evidence type="ECO:0000256" key="5">
    <source>
        <dbReference type="ARBA" id="ARBA00022989"/>
    </source>
</evidence>
<dbReference type="PANTHER" id="PTHR43744:SF9">
    <property type="entry name" value="POLYGALACTURONAN_RHAMNOGALACTURONAN TRANSPORT SYSTEM PERMEASE PROTEIN YTCP"/>
    <property type="match status" value="1"/>
</dbReference>
<dbReference type="SUPFAM" id="SSF161098">
    <property type="entry name" value="MetI-like"/>
    <property type="match status" value="1"/>
</dbReference>
<dbReference type="EMBL" id="JAAAMV010000020">
    <property type="protein sequence ID" value="NBD26281.1"/>
    <property type="molecule type" value="Genomic_DNA"/>
</dbReference>
<evidence type="ECO:0000313" key="11">
    <source>
        <dbReference type="Proteomes" id="UP000665561"/>
    </source>
</evidence>
<feature type="transmembrane region" description="Helical" evidence="7">
    <location>
        <begin position="32"/>
        <end position="54"/>
    </location>
</feature>
<comment type="subcellular location">
    <subcellularLocation>
        <location evidence="1 7">Cell membrane</location>
        <topology evidence="1 7">Multi-pass membrane protein</topology>
    </subcellularLocation>
</comment>
<dbReference type="CDD" id="cd06261">
    <property type="entry name" value="TM_PBP2"/>
    <property type="match status" value="1"/>
</dbReference>
<keyword evidence="5 7" id="KW-1133">Transmembrane helix</keyword>
<feature type="transmembrane region" description="Helical" evidence="7">
    <location>
        <begin position="133"/>
        <end position="153"/>
    </location>
</feature>
<keyword evidence="2 7" id="KW-0813">Transport</keyword>
<dbReference type="Pfam" id="PF00528">
    <property type="entry name" value="BPD_transp_1"/>
    <property type="match status" value="1"/>
</dbReference>
<dbReference type="InterPro" id="IPR000515">
    <property type="entry name" value="MetI-like"/>
</dbReference>
<evidence type="ECO:0000256" key="1">
    <source>
        <dbReference type="ARBA" id="ARBA00004651"/>
    </source>
</evidence>
<feature type="transmembrane region" description="Helical" evidence="7">
    <location>
        <begin position="165"/>
        <end position="186"/>
    </location>
</feature>
<comment type="similarity">
    <text evidence="7">Belongs to the binding-protein-dependent transport system permease family.</text>
</comment>
<evidence type="ECO:0000256" key="7">
    <source>
        <dbReference type="RuleBase" id="RU363032"/>
    </source>
</evidence>
<keyword evidence="11" id="KW-1185">Reference proteome</keyword>
<dbReference type="InterPro" id="IPR035906">
    <property type="entry name" value="MetI-like_sf"/>
</dbReference>
<evidence type="ECO:0000256" key="6">
    <source>
        <dbReference type="ARBA" id="ARBA00023136"/>
    </source>
</evidence>
<evidence type="ECO:0000259" key="9">
    <source>
        <dbReference type="PROSITE" id="PS50928"/>
    </source>
</evidence>
<feature type="transmembrane region" description="Helical" evidence="7">
    <location>
        <begin position="98"/>
        <end position="121"/>
    </location>
</feature>
<gene>
    <name evidence="10" type="ORF">GT019_20605</name>
</gene>
<dbReference type="Gene3D" id="1.10.3720.10">
    <property type="entry name" value="MetI-like"/>
    <property type="match status" value="1"/>
</dbReference>
<keyword evidence="4 7" id="KW-0812">Transmembrane</keyword>
<evidence type="ECO:0000256" key="8">
    <source>
        <dbReference type="SAM" id="MobiDB-lite"/>
    </source>
</evidence>
<keyword evidence="6 7" id="KW-0472">Membrane</keyword>
<feature type="domain" description="ABC transmembrane type-1" evidence="9">
    <location>
        <begin position="98"/>
        <end position="294"/>
    </location>
</feature>
<dbReference type="PROSITE" id="PS50928">
    <property type="entry name" value="ABC_TM1"/>
    <property type="match status" value="1"/>
</dbReference>
<dbReference type="Proteomes" id="UP000665561">
    <property type="component" value="Unassembled WGS sequence"/>
</dbReference>
<comment type="caution">
    <text evidence="10">The sequence shown here is derived from an EMBL/GenBank/DDBJ whole genome shotgun (WGS) entry which is preliminary data.</text>
</comment>
<organism evidence="10 11">
    <name type="scientific">Paenibacillus glycinis</name>
    <dbReference type="NCBI Taxonomy" id="2697035"/>
    <lineage>
        <taxon>Bacteria</taxon>
        <taxon>Bacillati</taxon>
        <taxon>Bacillota</taxon>
        <taxon>Bacilli</taxon>
        <taxon>Bacillales</taxon>
        <taxon>Paenibacillaceae</taxon>
        <taxon>Paenibacillus</taxon>
    </lineage>
</organism>
<evidence type="ECO:0000256" key="3">
    <source>
        <dbReference type="ARBA" id="ARBA00022475"/>
    </source>
</evidence>
<dbReference type="PANTHER" id="PTHR43744">
    <property type="entry name" value="ABC TRANSPORTER PERMEASE PROTEIN MG189-RELATED-RELATED"/>
    <property type="match status" value="1"/>
</dbReference>
<feature type="region of interest" description="Disordered" evidence="8">
    <location>
        <begin position="1"/>
        <end position="20"/>
    </location>
</feature>